<accession>F0YI20</accession>
<feature type="region of interest" description="Disordered" evidence="3">
    <location>
        <begin position="360"/>
        <end position="424"/>
    </location>
</feature>
<keyword evidence="2" id="KW-0186">Copper</keyword>
<dbReference type="InterPro" id="IPR008922">
    <property type="entry name" value="Di-copper_centre_dom_sf"/>
</dbReference>
<feature type="region of interest" description="Disordered" evidence="3">
    <location>
        <begin position="669"/>
        <end position="744"/>
    </location>
</feature>
<keyword evidence="6" id="KW-1185">Reference proteome</keyword>
<dbReference type="PANTHER" id="PTHR11474:SF126">
    <property type="entry name" value="TYROSINASE-LIKE PROTEIN TYR-1-RELATED"/>
    <property type="match status" value="1"/>
</dbReference>
<dbReference type="Proteomes" id="UP000002729">
    <property type="component" value="Unassembled WGS sequence"/>
</dbReference>
<dbReference type="GO" id="GO:0016491">
    <property type="term" value="F:oxidoreductase activity"/>
    <property type="evidence" value="ECO:0007669"/>
    <property type="project" value="InterPro"/>
</dbReference>
<feature type="compositionally biased region" description="Acidic residues" evidence="3">
    <location>
        <begin position="402"/>
        <end position="415"/>
    </location>
</feature>
<dbReference type="RefSeq" id="XP_009040056.1">
    <property type="nucleotide sequence ID" value="XM_009041808.1"/>
</dbReference>
<dbReference type="InterPro" id="IPR050316">
    <property type="entry name" value="Tyrosinase/Hemocyanin"/>
</dbReference>
<dbReference type="AlphaFoldDB" id="F0YI20"/>
<evidence type="ECO:0000259" key="4">
    <source>
        <dbReference type="Pfam" id="PF00264"/>
    </source>
</evidence>
<evidence type="ECO:0000256" key="2">
    <source>
        <dbReference type="ARBA" id="ARBA00023008"/>
    </source>
</evidence>
<evidence type="ECO:0000313" key="6">
    <source>
        <dbReference type="Proteomes" id="UP000002729"/>
    </source>
</evidence>
<dbReference type="PANTHER" id="PTHR11474">
    <property type="entry name" value="TYROSINASE FAMILY MEMBER"/>
    <property type="match status" value="1"/>
</dbReference>
<dbReference type="KEGG" id="aaf:AURANDRAFT_66567"/>
<evidence type="ECO:0000313" key="5">
    <source>
        <dbReference type="EMBL" id="EGB05154.1"/>
    </source>
</evidence>
<dbReference type="Gene3D" id="1.10.1280.10">
    <property type="entry name" value="Di-copper center containing domain from catechol oxidase"/>
    <property type="match status" value="1"/>
</dbReference>
<organism evidence="6">
    <name type="scientific">Aureococcus anophagefferens</name>
    <name type="common">Harmful bloom alga</name>
    <dbReference type="NCBI Taxonomy" id="44056"/>
    <lineage>
        <taxon>Eukaryota</taxon>
        <taxon>Sar</taxon>
        <taxon>Stramenopiles</taxon>
        <taxon>Ochrophyta</taxon>
        <taxon>Pelagophyceae</taxon>
        <taxon>Pelagomonadales</taxon>
        <taxon>Pelagomonadaceae</taxon>
        <taxon>Aureococcus</taxon>
    </lineage>
</organism>
<dbReference type="SUPFAM" id="SSF48056">
    <property type="entry name" value="Di-copper centre-containing domain"/>
    <property type="match status" value="1"/>
</dbReference>
<dbReference type="OrthoDB" id="186092at2759"/>
<dbReference type="Pfam" id="PF00264">
    <property type="entry name" value="Tyrosinase"/>
    <property type="match status" value="1"/>
</dbReference>
<proteinExistence type="predicted"/>
<dbReference type="InParanoid" id="F0YI20"/>
<gene>
    <name evidence="5" type="ORF">AURANDRAFT_66567</name>
</gene>
<evidence type="ECO:0000256" key="1">
    <source>
        <dbReference type="ARBA" id="ARBA00022723"/>
    </source>
</evidence>
<feature type="compositionally biased region" description="Acidic residues" evidence="3">
    <location>
        <begin position="715"/>
        <end position="725"/>
    </location>
</feature>
<name>F0YI20_AURAN</name>
<feature type="domain" description="Tyrosinase copper-binding" evidence="4">
    <location>
        <begin position="134"/>
        <end position="294"/>
    </location>
</feature>
<evidence type="ECO:0000256" key="3">
    <source>
        <dbReference type="SAM" id="MobiDB-lite"/>
    </source>
</evidence>
<keyword evidence="1" id="KW-0479">Metal-binding</keyword>
<feature type="compositionally biased region" description="Polar residues" evidence="3">
    <location>
        <begin position="361"/>
        <end position="375"/>
    </location>
</feature>
<dbReference type="InterPro" id="IPR002227">
    <property type="entry name" value="Tyrosinase_Cu-bd"/>
</dbReference>
<sequence>MIATSKTNDAFGDDDFSEVIVRDHASANYSFTPTKAGKFYNIKLVERSSDVGIDGRETARETKRIAEGAVICKYVRRELRKLTLEDRTLYFDALQKIYSLELWEGQTSYGENFRNGAYFTKKHLAAMSIEGCTPWHTGTVFLTAHSAMTREFEMALQSIHPSLAAPYWEYTLDSKLYGDAWTRFSPVFSDDFFGVFPVEAPFTVSTGGVPDVPLTTESWDSPEHSPWGYLMDNFASDETAYVTRAASMCGLPTTAPLPTCAKLRLMADQTSSSAFRSFVETYYHAEIHPLVGGAWDCKFGEAKTLIDQFPSLAPYVEDILTDLGVLMRYAYSVQKNFSNGVLIPGMAGWSKQWGDVRCPQDCSSPHSGSQPNVTSAIDIDDNAPTSLEDDDSSRRRLKKSDDDDDDDDDANDVFFDDSPSSSHDPDICTCTIDRVRIPLEEGKEMTIEFAFHTLADIELLDKLAAATGTAAASITNYDDDWPREYGDTVSGWGNYTEYETVKLFKGLGQRDTAELVMWFVKLMAYFPKVGPMTAILGSPADPIFWAAHESWERMWHYLRLVNRNSPLGHNATDFWSTWRQEYMNNPGVTCSWSSQAYSMLPFWNLMDYETTWDIERNYWGSYHASEYQYYTNADLNRMFSPTNPELPFLYDEFAWNHCDEWDSNGASTKNTANNVTKNLGVDDDDNTVPTRSEMDDRTNDDDAGLGKSSGPPALDDSDDDDDDDVATILPDALSPSRKLQRDHAHRHGMGGFVGEVNNSTLGFREHFRANLRKSLYEHLGKQYHETKRHAEKLHTNMDGTGQLDQLRQWLYQDPNIHEKVDFSDGTYKQTKIGVEGLKGGLVGAEARTLPEI</sequence>
<dbReference type="GeneID" id="20225863"/>
<dbReference type="GO" id="GO:0046872">
    <property type="term" value="F:metal ion binding"/>
    <property type="evidence" value="ECO:0007669"/>
    <property type="project" value="UniProtKB-KW"/>
</dbReference>
<protein>
    <recommendedName>
        <fullName evidence="4">Tyrosinase copper-binding domain-containing protein</fullName>
    </recommendedName>
</protein>
<reference evidence="5 6" key="1">
    <citation type="journal article" date="2011" name="Proc. Natl. Acad. Sci. U.S.A.">
        <title>Niche of harmful alga Aureococcus anophagefferens revealed through ecogenomics.</title>
        <authorList>
            <person name="Gobler C.J."/>
            <person name="Berry D.L."/>
            <person name="Dyhrman S.T."/>
            <person name="Wilhelm S.W."/>
            <person name="Salamov A."/>
            <person name="Lobanov A.V."/>
            <person name="Zhang Y."/>
            <person name="Collier J.L."/>
            <person name="Wurch L.L."/>
            <person name="Kustka A.B."/>
            <person name="Dill B.D."/>
            <person name="Shah M."/>
            <person name="VerBerkmoes N.C."/>
            <person name="Kuo A."/>
            <person name="Terry A."/>
            <person name="Pangilinan J."/>
            <person name="Lindquist E.A."/>
            <person name="Lucas S."/>
            <person name="Paulsen I.T."/>
            <person name="Hattenrath-Lehmann T.K."/>
            <person name="Talmage S.C."/>
            <person name="Walker E.A."/>
            <person name="Koch F."/>
            <person name="Burson A.M."/>
            <person name="Marcoval M.A."/>
            <person name="Tang Y.Z."/>
            <person name="Lecleir G.R."/>
            <person name="Coyne K.J."/>
            <person name="Berg G.M."/>
            <person name="Bertrand E.M."/>
            <person name="Saito M.A."/>
            <person name="Gladyshev V.N."/>
            <person name="Grigoriev I.V."/>
        </authorList>
    </citation>
    <scope>NUCLEOTIDE SEQUENCE [LARGE SCALE GENOMIC DNA]</scope>
    <source>
        <strain evidence="6">CCMP 1984</strain>
    </source>
</reference>
<dbReference type="EMBL" id="GL833143">
    <property type="protein sequence ID" value="EGB05154.1"/>
    <property type="molecule type" value="Genomic_DNA"/>
</dbReference>